<dbReference type="Proteomes" id="UP000187429">
    <property type="component" value="Unassembled WGS sequence"/>
</dbReference>
<dbReference type="InterPro" id="IPR037218">
    <property type="entry name" value="PTPA_sf"/>
</dbReference>
<dbReference type="AlphaFoldDB" id="A0A1R1YJ23"/>
<proteinExistence type="predicted"/>
<comment type="caution">
    <text evidence="1">The sequence shown here is derived from an EMBL/GenBank/DDBJ whole genome shotgun (WGS) entry which is preliminary data.</text>
</comment>
<organism evidence="1 2">
    <name type="scientific">Smittium culicis</name>
    <dbReference type="NCBI Taxonomy" id="133412"/>
    <lineage>
        <taxon>Eukaryota</taxon>
        <taxon>Fungi</taxon>
        <taxon>Fungi incertae sedis</taxon>
        <taxon>Zoopagomycota</taxon>
        <taxon>Kickxellomycotina</taxon>
        <taxon>Harpellomycetes</taxon>
        <taxon>Harpellales</taxon>
        <taxon>Legeriomycetaceae</taxon>
        <taxon>Smittium</taxon>
    </lineage>
</organism>
<dbReference type="GO" id="GO:0019211">
    <property type="term" value="F:phosphatase activator activity"/>
    <property type="evidence" value="ECO:0007669"/>
    <property type="project" value="InterPro"/>
</dbReference>
<reference evidence="2" key="1">
    <citation type="submission" date="2017-01" db="EMBL/GenBank/DDBJ databases">
        <authorList>
            <person name="Wang Y."/>
            <person name="White M."/>
            <person name="Kvist S."/>
            <person name="Moncalvo J.-M."/>
        </authorList>
    </citation>
    <scope>NUCLEOTIDE SEQUENCE [LARGE SCALE GENOMIC DNA]</scope>
    <source>
        <strain evidence="2">ID-206-W2</strain>
    </source>
</reference>
<dbReference type="OrthoDB" id="5652362at2759"/>
<dbReference type="SUPFAM" id="SSF140984">
    <property type="entry name" value="PTPA-like"/>
    <property type="match status" value="1"/>
</dbReference>
<gene>
    <name evidence="1" type="ORF">AYI69_g3872</name>
</gene>
<name>A0A1R1YJ23_9FUNG</name>
<evidence type="ECO:0000313" key="2">
    <source>
        <dbReference type="Proteomes" id="UP000187429"/>
    </source>
</evidence>
<accession>A0A1R1YJ23</accession>
<keyword evidence="2" id="KW-1185">Reference proteome</keyword>
<evidence type="ECO:0000313" key="1">
    <source>
        <dbReference type="EMBL" id="OMJ26716.1"/>
    </source>
</evidence>
<dbReference type="EMBL" id="LSSM01001396">
    <property type="protein sequence ID" value="OMJ26716.1"/>
    <property type="molecule type" value="Genomic_DNA"/>
</dbReference>
<sequence length="173" mass="19012">MSTYQEPTRKILEFTDMDRWDKSQAKHELLSFIRQLNESVIGKKVPVENLISRVSIDRQGVGSISNRFVWEQGADRLRERPRAMFYGAAAGAVESGRVQQRSSVEFGAVGFQQVLGAGAQDSDSVPAGTCGQPWRVGARRLPVLAVLFRQRAACGIGGVPASKLRRSAIRQPA</sequence>
<protein>
    <submittedName>
        <fullName evidence="1">Uncharacterized protein</fullName>
    </submittedName>
</protein>